<dbReference type="InterPro" id="IPR008952">
    <property type="entry name" value="Tetraspanin_EC2_sf"/>
</dbReference>
<keyword evidence="5 6" id="KW-0472">Membrane</keyword>
<feature type="transmembrane region" description="Helical" evidence="6">
    <location>
        <begin position="57"/>
        <end position="81"/>
    </location>
</feature>
<evidence type="ECO:0000313" key="7">
    <source>
        <dbReference type="EnsemblMetazoa" id="XP_020896514.1"/>
    </source>
</evidence>
<dbReference type="PANTHER" id="PTHR19282">
    <property type="entry name" value="TETRASPANIN"/>
    <property type="match status" value="1"/>
</dbReference>
<dbReference type="InterPro" id="IPR018499">
    <property type="entry name" value="Tetraspanin/Peripherin"/>
</dbReference>
<keyword evidence="4 6" id="KW-1133">Transmembrane helix</keyword>
<dbReference type="Proteomes" id="UP000887567">
    <property type="component" value="Unplaced"/>
</dbReference>
<evidence type="ECO:0000313" key="8">
    <source>
        <dbReference type="Proteomes" id="UP000887567"/>
    </source>
</evidence>
<dbReference type="Pfam" id="PF00335">
    <property type="entry name" value="Tetraspanin"/>
    <property type="match status" value="1"/>
</dbReference>
<dbReference type="EnsemblMetazoa" id="XM_021040855.2">
    <property type="protein sequence ID" value="XP_020896514.1"/>
    <property type="gene ID" value="LOC110235395"/>
</dbReference>
<dbReference type="RefSeq" id="XP_020896514.1">
    <property type="nucleotide sequence ID" value="XM_021040855.2"/>
</dbReference>
<feature type="transmembrane region" description="Helical" evidence="6">
    <location>
        <begin position="221"/>
        <end position="243"/>
    </location>
</feature>
<feature type="transmembrane region" description="Helical" evidence="6">
    <location>
        <begin position="88"/>
        <end position="112"/>
    </location>
</feature>
<evidence type="ECO:0000256" key="6">
    <source>
        <dbReference type="RuleBase" id="RU361218"/>
    </source>
</evidence>
<comment type="subcellular location">
    <subcellularLocation>
        <location evidence="1 6">Membrane</location>
        <topology evidence="1 6">Multi-pass membrane protein</topology>
    </subcellularLocation>
</comment>
<evidence type="ECO:0000256" key="4">
    <source>
        <dbReference type="ARBA" id="ARBA00022989"/>
    </source>
</evidence>
<protein>
    <recommendedName>
        <fullName evidence="6">Tetraspanin</fullName>
    </recommendedName>
</protein>
<dbReference type="AlphaFoldDB" id="A0A913WZG5"/>
<keyword evidence="8" id="KW-1185">Reference proteome</keyword>
<comment type="similarity">
    <text evidence="2 6">Belongs to the tetraspanin (TM4SF) family.</text>
</comment>
<organism evidence="7 8">
    <name type="scientific">Exaiptasia diaphana</name>
    <name type="common">Tropical sea anemone</name>
    <name type="synonym">Aiptasia pulchella</name>
    <dbReference type="NCBI Taxonomy" id="2652724"/>
    <lineage>
        <taxon>Eukaryota</taxon>
        <taxon>Metazoa</taxon>
        <taxon>Cnidaria</taxon>
        <taxon>Anthozoa</taxon>
        <taxon>Hexacorallia</taxon>
        <taxon>Actiniaria</taxon>
        <taxon>Aiptasiidae</taxon>
        <taxon>Exaiptasia</taxon>
    </lineage>
</organism>
<keyword evidence="3 6" id="KW-0812">Transmembrane</keyword>
<dbReference type="KEGG" id="epa:110235395"/>
<evidence type="ECO:0000256" key="2">
    <source>
        <dbReference type="ARBA" id="ARBA00006840"/>
    </source>
</evidence>
<dbReference type="PIRSF" id="PIRSF002419">
    <property type="entry name" value="Tetraspanin"/>
    <property type="match status" value="1"/>
</dbReference>
<evidence type="ECO:0000256" key="3">
    <source>
        <dbReference type="ARBA" id="ARBA00022692"/>
    </source>
</evidence>
<dbReference type="GeneID" id="110235395"/>
<dbReference type="PANTHER" id="PTHR19282:SF534">
    <property type="entry name" value="TETRASPANIN FAMILY-RELATED"/>
    <property type="match status" value="1"/>
</dbReference>
<feature type="transmembrane region" description="Helical" evidence="6">
    <location>
        <begin position="12"/>
        <end position="37"/>
    </location>
</feature>
<dbReference type="OMA" id="IWIAVIQ"/>
<reference evidence="7" key="1">
    <citation type="submission" date="2022-11" db="UniProtKB">
        <authorList>
            <consortium name="EnsemblMetazoa"/>
        </authorList>
    </citation>
    <scope>IDENTIFICATION</scope>
</reference>
<evidence type="ECO:0000256" key="5">
    <source>
        <dbReference type="ARBA" id="ARBA00023136"/>
    </source>
</evidence>
<dbReference type="GO" id="GO:0005886">
    <property type="term" value="C:plasma membrane"/>
    <property type="evidence" value="ECO:0007669"/>
    <property type="project" value="TreeGrafter"/>
</dbReference>
<evidence type="ECO:0000256" key="1">
    <source>
        <dbReference type="ARBA" id="ARBA00004141"/>
    </source>
</evidence>
<dbReference type="Gene3D" id="1.10.1450.10">
    <property type="entry name" value="Tetraspanin"/>
    <property type="match status" value="1"/>
</dbReference>
<dbReference type="OrthoDB" id="438211at2759"/>
<dbReference type="PRINTS" id="PR00259">
    <property type="entry name" value="TMFOUR"/>
</dbReference>
<dbReference type="InterPro" id="IPR000301">
    <property type="entry name" value="Tetraspanin_animals"/>
</dbReference>
<dbReference type="SUPFAM" id="SSF48652">
    <property type="entry name" value="Tetraspanin"/>
    <property type="match status" value="1"/>
</dbReference>
<name>A0A913WZG5_EXADI</name>
<accession>A0A913WZG5</accession>
<proteinExistence type="inferred from homology"/>
<dbReference type="FunFam" id="1.10.1450.10:FF:000029">
    <property type="entry name" value="Tetraspanin"/>
    <property type="match status" value="1"/>
</dbReference>
<sequence length="252" mass="28596">MAKDIGFRCIKFMVFFFNLLFFLAGVAIFGIGVWILSNKDEVAGDYGRLTGTINYKTAPILCIVIGIVTVIVAFLACCGALKENQCMLGAYFGLVIAIFCLEITAIALAYVYRERIEKNLRSDIRETMNEYRLPGHDAVTKAIDEIHRDFKCCGNYGYKDWFKTRWGQQNKNNVPKSCCKDLSDSKCNEGVDEDPTKIYRRGCYIYVKKYLSNNLHVISGFGIWIAVIQLMGIICATCLCCHIRYDDPSYYA</sequence>